<name>A0A9X9Q6Y3_GULGU</name>
<dbReference type="EMBL" id="CYRY02043012">
    <property type="protein sequence ID" value="VCX37094.1"/>
    <property type="molecule type" value="Genomic_DNA"/>
</dbReference>
<evidence type="ECO:0000256" key="1">
    <source>
        <dbReference type="PROSITE-ProRule" id="PRU00135"/>
    </source>
</evidence>
<keyword evidence="1" id="KW-0344">Guanine-nucleotide releasing factor</keyword>
<comment type="caution">
    <text evidence="3">The sequence shown here is derived from an EMBL/GenBank/DDBJ whole genome shotgun (WGS) entry which is preliminary data.</text>
</comment>
<evidence type="ECO:0000313" key="3">
    <source>
        <dbReference type="EMBL" id="VCX37094.1"/>
    </source>
</evidence>
<reference evidence="3 4" key="1">
    <citation type="submission" date="2018-10" db="EMBL/GenBank/DDBJ databases">
        <authorList>
            <person name="Ekblom R."/>
            <person name="Jareborg N."/>
        </authorList>
    </citation>
    <scope>NUCLEOTIDE SEQUENCE [LARGE SCALE GENOMIC DNA]</scope>
    <source>
        <tissue evidence="3">Muscle</tissue>
    </source>
</reference>
<gene>
    <name evidence="3" type="ORF">BN2614_LOCUS2</name>
</gene>
<dbReference type="InterPro" id="IPR000651">
    <property type="entry name" value="Ras-like_Gua-exchang_fac_N"/>
</dbReference>
<dbReference type="SUPFAM" id="SSF48366">
    <property type="entry name" value="Ras GEF"/>
    <property type="match status" value="1"/>
</dbReference>
<evidence type="ECO:0000259" key="2">
    <source>
        <dbReference type="PROSITE" id="PS50212"/>
    </source>
</evidence>
<dbReference type="InterPro" id="IPR023578">
    <property type="entry name" value="Ras_GEF_dom_sf"/>
</dbReference>
<dbReference type="Gene3D" id="1.20.870.10">
    <property type="entry name" value="Son of sevenless (SoS) protein Chain: S domain 1"/>
    <property type="match status" value="1"/>
</dbReference>
<sequence>MWTNQAGLLEKQIHLVPNFLRRDLSYAYMFLGTYRAIATTQEVLDFLFAR</sequence>
<evidence type="ECO:0000313" key="4">
    <source>
        <dbReference type="Proteomes" id="UP000269945"/>
    </source>
</evidence>
<accession>A0A9X9Q6Y3</accession>
<dbReference type="PROSITE" id="PS50212">
    <property type="entry name" value="RASGEF_NTER"/>
    <property type="match status" value="1"/>
</dbReference>
<dbReference type="GO" id="GO:0005085">
    <property type="term" value="F:guanyl-nucleotide exchange factor activity"/>
    <property type="evidence" value="ECO:0007669"/>
    <property type="project" value="UniProtKB-KW"/>
</dbReference>
<dbReference type="AlphaFoldDB" id="A0A9X9Q6Y3"/>
<dbReference type="Proteomes" id="UP000269945">
    <property type="component" value="Unassembled WGS sequence"/>
</dbReference>
<proteinExistence type="predicted"/>
<feature type="domain" description="N-terminal Ras-GEF" evidence="2">
    <location>
        <begin position="1"/>
        <end position="50"/>
    </location>
</feature>
<organism evidence="3 4">
    <name type="scientific">Gulo gulo</name>
    <name type="common">Wolverine</name>
    <name type="synonym">Gluton</name>
    <dbReference type="NCBI Taxonomy" id="48420"/>
    <lineage>
        <taxon>Eukaryota</taxon>
        <taxon>Metazoa</taxon>
        <taxon>Chordata</taxon>
        <taxon>Craniata</taxon>
        <taxon>Vertebrata</taxon>
        <taxon>Euteleostomi</taxon>
        <taxon>Mammalia</taxon>
        <taxon>Eutheria</taxon>
        <taxon>Laurasiatheria</taxon>
        <taxon>Carnivora</taxon>
        <taxon>Caniformia</taxon>
        <taxon>Musteloidea</taxon>
        <taxon>Mustelidae</taxon>
        <taxon>Guloninae</taxon>
        <taxon>Gulo</taxon>
    </lineage>
</organism>
<protein>
    <recommendedName>
        <fullName evidence="2">N-terminal Ras-GEF domain-containing protein</fullName>
    </recommendedName>
</protein>
<keyword evidence="4" id="KW-1185">Reference proteome</keyword>